<name>A0ABY4FLS8_9MICO</name>
<gene>
    <name evidence="1" type="ORF">MUN78_16445</name>
</gene>
<keyword evidence="2" id="KW-1185">Reference proteome</keyword>
<evidence type="ECO:0000313" key="2">
    <source>
        <dbReference type="Proteomes" id="UP000831786"/>
    </source>
</evidence>
<protein>
    <submittedName>
        <fullName evidence="1">Uncharacterized protein</fullName>
    </submittedName>
</protein>
<sequence>MTTITEYLAEQKRLAEDAQADSTSLKMNTDTGRWMISSSKRTIFAMDQLVDTVPRMIAALEAVVRMHFPYRGPGDRDTCGSEICSNLSWGPEPWPCPTVRAVEAALGGGGDE</sequence>
<organism evidence="1 2">
    <name type="scientific">Leucobacter allii</name>
    <dbReference type="NCBI Taxonomy" id="2932247"/>
    <lineage>
        <taxon>Bacteria</taxon>
        <taxon>Bacillati</taxon>
        <taxon>Actinomycetota</taxon>
        <taxon>Actinomycetes</taxon>
        <taxon>Micrococcales</taxon>
        <taxon>Microbacteriaceae</taxon>
        <taxon>Leucobacter</taxon>
    </lineage>
</organism>
<accession>A0ABY4FLS8</accession>
<dbReference type="EMBL" id="CP095045">
    <property type="protein sequence ID" value="UOQ57220.1"/>
    <property type="molecule type" value="Genomic_DNA"/>
</dbReference>
<evidence type="ECO:0000313" key="1">
    <source>
        <dbReference type="EMBL" id="UOQ57220.1"/>
    </source>
</evidence>
<proteinExistence type="predicted"/>
<dbReference type="Proteomes" id="UP000831786">
    <property type="component" value="Chromosome"/>
</dbReference>
<dbReference type="RefSeq" id="WP_244727871.1">
    <property type="nucleotide sequence ID" value="NZ_CP095045.1"/>
</dbReference>
<reference evidence="1 2" key="1">
    <citation type="submission" date="2022-04" db="EMBL/GenBank/DDBJ databases">
        <title>Leucobacter sp. isolated from rhizosphere of garlic.</title>
        <authorList>
            <person name="Won M."/>
            <person name="Lee C.-M."/>
            <person name="Woen H.-Y."/>
            <person name="Kwon S.-W."/>
        </authorList>
    </citation>
    <scope>NUCLEOTIDE SEQUENCE [LARGE SCALE GENOMIC DNA]</scope>
    <source>
        <strain evidence="1 2">H21R-40</strain>
    </source>
</reference>